<keyword evidence="13" id="KW-0206">Cytoskeleton</keyword>
<feature type="region of interest" description="Disordered" evidence="19">
    <location>
        <begin position="596"/>
        <end position="627"/>
    </location>
</feature>
<evidence type="ECO:0000256" key="19">
    <source>
        <dbReference type="SAM" id="MobiDB-lite"/>
    </source>
</evidence>
<keyword evidence="6" id="KW-0963">Cytoplasm</keyword>
<evidence type="ECO:0000256" key="18">
    <source>
        <dbReference type="SAM" id="Coils"/>
    </source>
</evidence>
<dbReference type="EMBL" id="JAINUG010000190">
    <property type="protein sequence ID" value="KAJ8388745.1"/>
    <property type="molecule type" value="Genomic_DNA"/>
</dbReference>
<evidence type="ECO:0000256" key="3">
    <source>
        <dbReference type="ARBA" id="ARBA00004647"/>
    </source>
</evidence>
<evidence type="ECO:0000256" key="5">
    <source>
        <dbReference type="ARBA" id="ARBA00022473"/>
    </source>
</evidence>
<protein>
    <recommendedName>
        <fullName evidence="15">Outer dense fiber protein 2</fullName>
    </recommendedName>
    <alternativeName>
        <fullName evidence="16">Cenexin</fullName>
    </alternativeName>
    <alternativeName>
        <fullName evidence="17">Outer dense fiber of sperm tails protein 2</fullName>
    </alternativeName>
</protein>
<keyword evidence="11 18" id="KW-0175">Coiled coil</keyword>
<evidence type="ECO:0000256" key="9">
    <source>
        <dbReference type="ARBA" id="ARBA00022846"/>
    </source>
</evidence>
<proteinExistence type="inferred from homology"/>
<feature type="coiled-coil region" evidence="18">
    <location>
        <begin position="416"/>
        <end position="464"/>
    </location>
</feature>
<keyword evidence="8" id="KW-0221">Differentiation</keyword>
<dbReference type="GO" id="GO:0000922">
    <property type="term" value="C:spindle pole"/>
    <property type="evidence" value="ECO:0007669"/>
    <property type="project" value="UniProtKB-SubCell"/>
</dbReference>
<keyword evidence="14" id="KW-0966">Cell projection</keyword>
<dbReference type="InterPro" id="IPR026099">
    <property type="entry name" value="Odf2-rel"/>
</dbReference>
<sequence>MGKLTKTPSSSPPVHVHVPDTTSVHVHLKKSQKISEAENLRTSAKRKARVPWIPPGRGSIRDVLYKWEGQTHRLEIKPSTEPDLSQSTMRLADLSTDEEEALHGRINQYERKIDSLMTEVGSLKSEVKLRKKEKQLSASQRVIQEQEDELVEFTKELEVTERENTRLRHSMEKMQEETDHSRQETEVLLQEKDTLLRKLVEAELDGAAAAKQVSALKETVGKMKTGKRLSESDSTLLGRERDLLMQKLETFEGTNRGLRRLLREHHRDETDLMRLSEQREMLMKKLTDSEAEKTNLLVRLHDREKEVDQLTVHLETEKESVKTTTELSKVLESTRAHLQGQLRSKEAENNRQSVRIRTLERKVSQEHGEVEQLQEQLKELQGAWDADKEALKRATRVQKQRADRSEDTAGQLGTQLMEKETQLADALAEVESWRSRHSHEVKEKGQLEIEITVLNNQVTSLTDQRHSVEDRARAETEGLLDRLHRLTSDSTAARLENQRLKATQSAMEEKQGLSQSEVEQLKASLKQNESLVDSYKSQLHKTRMEVDEYRLKLELAEREAQEIRAELDRDVEAMRRQLLGRLEELEPLPELLKRTEQQLQEAEEQLQAHERRSTEQSSTLSEVRLKVEQQGTRMDAVRDKNLLLLEENKHLKHRVESLERKLEETNAQNRDLVQVIAKREETIHSNQLHLEEKSKECSALTFNLDNALVGAQQQMDQTRERATSKERSTQSKILDLETQLSRSQAELNQLRRSKDDIDHRHQTRLQDMKDRLEQSDSTNRSLQNYVEFLKASYANVFHDSGLSSSLLRPLSPL</sequence>
<evidence type="ECO:0000256" key="17">
    <source>
        <dbReference type="ARBA" id="ARBA00043200"/>
    </source>
</evidence>
<feature type="coiled-coil region" evidence="18">
    <location>
        <begin position="342"/>
        <end position="390"/>
    </location>
</feature>
<dbReference type="GO" id="GO:0005814">
    <property type="term" value="C:centriole"/>
    <property type="evidence" value="ECO:0007669"/>
    <property type="project" value="UniProtKB-SubCell"/>
</dbReference>
<evidence type="ECO:0000256" key="2">
    <source>
        <dbReference type="ARBA" id="ARBA00004230"/>
    </source>
</evidence>
<evidence type="ECO:0000256" key="8">
    <source>
        <dbReference type="ARBA" id="ARBA00022782"/>
    </source>
</evidence>
<evidence type="ECO:0000256" key="12">
    <source>
        <dbReference type="ARBA" id="ARBA00023069"/>
    </source>
</evidence>
<feature type="region of interest" description="Disordered" evidence="19">
    <location>
        <begin position="712"/>
        <end position="731"/>
    </location>
</feature>
<evidence type="ECO:0000313" key="21">
    <source>
        <dbReference type="Proteomes" id="UP001221898"/>
    </source>
</evidence>
<reference evidence="20" key="1">
    <citation type="journal article" date="2023" name="Science">
        <title>Genome structures resolve the early diversification of teleost fishes.</title>
        <authorList>
            <person name="Parey E."/>
            <person name="Louis A."/>
            <person name="Montfort J."/>
            <person name="Bouchez O."/>
            <person name="Roques C."/>
            <person name="Iampietro C."/>
            <person name="Lluch J."/>
            <person name="Castinel A."/>
            <person name="Donnadieu C."/>
            <person name="Desvignes T."/>
            <person name="Floi Bucao C."/>
            <person name="Jouanno E."/>
            <person name="Wen M."/>
            <person name="Mejri S."/>
            <person name="Dirks R."/>
            <person name="Jansen H."/>
            <person name="Henkel C."/>
            <person name="Chen W.J."/>
            <person name="Zahm M."/>
            <person name="Cabau C."/>
            <person name="Klopp C."/>
            <person name="Thompson A.W."/>
            <person name="Robinson-Rechavi M."/>
            <person name="Braasch I."/>
            <person name="Lecointre G."/>
            <person name="Bobe J."/>
            <person name="Postlethwait J.H."/>
            <person name="Berthelot C."/>
            <person name="Roest Crollius H."/>
            <person name="Guiguen Y."/>
        </authorList>
    </citation>
    <scope>NUCLEOTIDE SEQUENCE</scope>
    <source>
        <strain evidence="20">NC1722</strain>
    </source>
</reference>
<comment type="subcellular location">
    <subcellularLocation>
        <location evidence="2">Cell projection</location>
        <location evidence="2">Cilium</location>
        <location evidence="2">Flagellum</location>
    </subcellularLocation>
    <subcellularLocation>
        <location evidence="1">Cytoplasm</location>
        <location evidence="1">Cytoskeleton</location>
        <location evidence="1">Microtubule organizing center</location>
        <location evidence="1">Centrosome</location>
        <location evidence="1">Centriole</location>
    </subcellularLocation>
    <subcellularLocation>
        <location evidence="3">Cytoplasm</location>
        <location evidence="3">Cytoskeleton</location>
        <location evidence="3">Spindle pole</location>
    </subcellularLocation>
</comment>
<organism evidence="20 21">
    <name type="scientific">Aldrovandia affinis</name>
    <dbReference type="NCBI Taxonomy" id="143900"/>
    <lineage>
        <taxon>Eukaryota</taxon>
        <taxon>Metazoa</taxon>
        <taxon>Chordata</taxon>
        <taxon>Craniata</taxon>
        <taxon>Vertebrata</taxon>
        <taxon>Euteleostomi</taxon>
        <taxon>Actinopterygii</taxon>
        <taxon>Neopterygii</taxon>
        <taxon>Teleostei</taxon>
        <taxon>Notacanthiformes</taxon>
        <taxon>Halosauridae</taxon>
        <taxon>Aldrovandia</taxon>
    </lineage>
</organism>
<feature type="compositionally biased region" description="Basic and acidic residues" evidence="19">
    <location>
        <begin position="717"/>
        <end position="729"/>
    </location>
</feature>
<evidence type="ECO:0000256" key="10">
    <source>
        <dbReference type="ARBA" id="ARBA00022871"/>
    </source>
</evidence>
<feature type="coiled-coil region" evidence="18">
    <location>
        <begin position="99"/>
        <end position="177"/>
    </location>
</feature>
<keyword evidence="7" id="KW-0493">Microtubule</keyword>
<evidence type="ECO:0000256" key="16">
    <source>
        <dbReference type="ARBA" id="ARBA00041830"/>
    </source>
</evidence>
<dbReference type="GO" id="GO:1902017">
    <property type="term" value="P:regulation of cilium assembly"/>
    <property type="evidence" value="ECO:0007669"/>
    <property type="project" value="TreeGrafter"/>
</dbReference>
<keyword evidence="9" id="KW-0282">Flagellum</keyword>
<dbReference type="Proteomes" id="UP001221898">
    <property type="component" value="Unassembled WGS sequence"/>
</dbReference>
<accession>A0AAD7RRB2</accession>
<keyword evidence="10" id="KW-0744">Spermatogenesis</keyword>
<dbReference type="GO" id="GO:0005813">
    <property type="term" value="C:centrosome"/>
    <property type="evidence" value="ECO:0007669"/>
    <property type="project" value="TreeGrafter"/>
</dbReference>
<feature type="coiled-coil region" evidence="18">
    <location>
        <begin position="733"/>
        <end position="760"/>
    </location>
</feature>
<name>A0AAD7RRB2_9TELE</name>
<evidence type="ECO:0000256" key="4">
    <source>
        <dbReference type="ARBA" id="ARBA00009316"/>
    </source>
</evidence>
<evidence type="ECO:0000256" key="1">
    <source>
        <dbReference type="ARBA" id="ARBA00004114"/>
    </source>
</evidence>
<evidence type="ECO:0000256" key="13">
    <source>
        <dbReference type="ARBA" id="ARBA00023212"/>
    </source>
</evidence>
<gene>
    <name evidence="20" type="ORF">AAFF_G00129780</name>
</gene>
<dbReference type="GO" id="GO:0007283">
    <property type="term" value="P:spermatogenesis"/>
    <property type="evidence" value="ECO:0007669"/>
    <property type="project" value="UniProtKB-KW"/>
</dbReference>
<evidence type="ECO:0000256" key="14">
    <source>
        <dbReference type="ARBA" id="ARBA00023273"/>
    </source>
</evidence>
<dbReference type="AlphaFoldDB" id="A0AAD7RRB2"/>
<keyword evidence="5" id="KW-0217">Developmental protein</keyword>
<keyword evidence="12" id="KW-0969">Cilium</keyword>
<dbReference type="GO" id="GO:0005874">
    <property type="term" value="C:microtubule"/>
    <property type="evidence" value="ECO:0007669"/>
    <property type="project" value="UniProtKB-KW"/>
</dbReference>
<evidence type="ECO:0000256" key="15">
    <source>
        <dbReference type="ARBA" id="ARBA00040458"/>
    </source>
</evidence>
<feature type="coiled-coil region" evidence="18">
    <location>
        <begin position="258"/>
        <end position="292"/>
    </location>
</feature>
<keyword evidence="21" id="KW-1185">Reference proteome</keyword>
<evidence type="ECO:0000256" key="6">
    <source>
        <dbReference type="ARBA" id="ARBA00022490"/>
    </source>
</evidence>
<comment type="caution">
    <text evidence="20">The sequence shown here is derived from an EMBL/GenBank/DDBJ whole genome shotgun (WGS) entry which is preliminary data.</text>
</comment>
<evidence type="ECO:0000313" key="20">
    <source>
        <dbReference type="EMBL" id="KAJ8388745.1"/>
    </source>
</evidence>
<dbReference type="PANTHER" id="PTHR23162:SF8">
    <property type="entry name" value="OUTER DENSE FIBER PROTEIN 2"/>
    <property type="match status" value="1"/>
</dbReference>
<dbReference type="GO" id="GO:0031514">
    <property type="term" value="C:motile cilium"/>
    <property type="evidence" value="ECO:0007669"/>
    <property type="project" value="UniProtKB-SubCell"/>
</dbReference>
<dbReference type="PANTHER" id="PTHR23162">
    <property type="entry name" value="OUTER DENSE FIBER OF SPERM TAILS 2"/>
    <property type="match status" value="1"/>
</dbReference>
<comment type="similarity">
    <text evidence="4">Belongs to the ODF2 family.</text>
</comment>
<evidence type="ECO:0000256" key="7">
    <source>
        <dbReference type="ARBA" id="ARBA00022701"/>
    </source>
</evidence>
<dbReference type="GO" id="GO:0030154">
    <property type="term" value="P:cell differentiation"/>
    <property type="evidence" value="ECO:0007669"/>
    <property type="project" value="UniProtKB-KW"/>
</dbReference>
<evidence type="ECO:0000256" key="11">
    <source>
        <dbReference type="ARBA" id="ARBA00023054"/>
    </source>
</evidence>